<dbReference type="EMBL" id="ML213635">
    <property type="protein sequence ID" value="TFK34163.1"/>
    <property type="molecule type" value="Genomic_DNA"/>
</dbReference>
<dbReference type="AlphaFoldDB" id="A0A5C3LPF4"/>
<feature type="chain" id="PRO_5022962777" evidence="1">
    <location>
        <begin position="23"/>
        <end position="70"/>
    </location>
</feature>
<accession>A0A5C3LPF4</accession>
<feature type="signal peptide" evidence="1">
    <location>
        <begin position="1"/>
        <end position="22"/>
    </location>
</feature>
<keyword evidence="1" id="KW-0732">Signal</keyword>
<evidence type="ECO:0000313" key="3">
    <source>
        <dbReference type="Proteomes" id="UP000308652"/>
    </source>
</evidence>
<evidence type="ECO:0000256" key="1">
    <source>
        <dbReference type="SAM" id="SignalP"/>
    </source>
</evidence>
<protein>
    <submittedName>
        <fullName evidence="2">Uncharacterized protein</fullName>
    </submittedName>
</protein>
<evidence type="ECO:0000313" key="2">
    <source>
        <dbReference type="EMBL" id="TFK34163.1"/>
    </source>
</evidence>
<reference evidence="2 3" key="1">
    <citation type="journal article" date="2019" name="Nat. Ecol. Evol.">
        <title>Megaphylogeny resolves global patterns of mushroom evolution.</title>
        <authorList>
            <person name="Varga T."/>
            <person name="Krizsan K."/>
            <person name="Foldi C."/>
            <person name="Dima B."/>
            <person name="Sanchez-Garcia M."/>
            <person name="Sanchez-Ramirez S."/>
            <person name="Szollosi G.J."/>
            <person name="Szarkandi J.G."/>
            <person name="Papp V."/>
            <person name="Albert L."/>
            <person name="Andreopoulos W."/>
            <person name="Angelini C."/>
            <person name="Antonin V."/>
            <person name="Barry K.W."/>
            <person name="Bougher N.L."/>
            <person name="Buchanan P."/>
            <person name="Buyck B."/>
            <person name="Bense V."/>
            <person name="Catcheside P."/>
            <person name="Chovatia M."/>
            <person name="Cooper J."/>
            <person name="Damon W."/>
            <person name="Desjardin D."/>
            <person name="Finy P."/>
            <person name="Geml J."/>
            <person name="Haridas S."/>
            <person name="Hughes K."/>
            <person name="Justo A."/>
            <person name="Karasinski D."/>
            <person name="Kautmanova I."/>
            <person name="Kiss B."/>
            <person name="Kocsube S."/>
            <person name="Kotiranta H."/>
            <person name="LaButti K.M."/>
            <person name="Lechner B.E."/>
            <person name="Liimatainen K."/>
            <person name="Lipzen A."/>
            <person name="Lukacs Z."/>
            <person name="Mihaltcheva S."/>
            <person name="Morgado L.N."/>
            <person name="Niskanen T."/>
            <person name="Noordeloos M.E."/>
            <person name="Ohm R.A."/>
            <person name="Ortiz-Santana B."/>
            <person name="Ovrebo C."/>
            <person name="Racz N."/>
            <person name="Riley R."/>
            <person name="Savchenko A."/>
            <person name="Shiryaev A."/>
            <person name="Soop K."/>
            <person name="Spirin V."/>
            <person name="Szebenyi C."/>
            <person name="Tomsovsky M."/>
            <person name="Tulloss R.E."/>
            <person name="Uehling J."/>
            <person name="Grigoriev I.V."/>
            <person name="Vagvolgyi C."/>
            <person name="Papp T."/>
            <person name="Martin F.M."/>
            <person name="Miettinen O."/>
            <person name="Hibbett D.S."/>
            <person name="Nagy L.G."/>
        </authorList>
    </citation>
    <scope>NUCLEOTIDE SEQUENCE [LARGE SCALE GENOMIC DNA]</scope>
    <source>
        <strain evidence="2 3">CBS 166.37</strain>
    </source>
</reference>
<dbReference type="Proteomes" id="UP000308652">
    <property type="component" value="Unassembled WGS sequence"/>
</dbReference>
<keyword evidence="3" id="KW-1185">Reference proteome</keyword>
<organism evidence="2 3">
    <name type="scientific">Crucibulum laeve</name>
    <dbReference type="NCBI Taxonomy" id="68775"/>
    <lineage>
        <taxon>Eukaryota</taxon>
        <taxon>Fungi</taxon>
        <taxon>Dikarya</taxon>
        <taxon>Basidiomycota</taxon>
        <taxon>Agaricomycotina</taxon>
        <taxon>Agaricomycetes</taxon>
        <taxon>Agaricomycetidae</taxon>
        <taxon>Agaricales</taxon>
        <taxon>Agaricineae</taxon>
        <taxon>Nidulariaceae</taxon>
        <taxon>Crucibulum</taxon>
    </lineage>
</organism>
<sequence length="70" mass="7702">MSTLWITAATILSVLNITKVRDENGKEEEIDTGYSSGIVNHANPFKANFIPRSKGAEDMARSAAEQVRIH</sequence>
<name>A0A5C3LPF4_9AGAR</name>
<proteinExistence type="predicted"/>
<gene>
    <name evidence="2" type="ORF">BDQ12DRAFT_738341</name>
</gene>